<keyword evidence="1" id="KW-0812">Transmembrane</keyword>
<comment type="caution">
    <text evidence="4">The sequence shown here is derived from an EMBL/GenBank/DDBJ whole genome shotgun (WGS) entry which is preliminary data.</text>
</comment>
<proteinExistence type="predicted"/>
<dbReference type="InterPro" id="IPR000045">
    <property type="entry name" value="Prepilin_IV_endopep_pep"/>
</dbReference>
<dbReference type="RefSeq" id="WP_136530512.1">
    <property type="nucleotide sequence ID" value="NZ_STGX01000010.1"/>
</dbReference>
<feature type="chain" id="PRO_5020699767" description="Prepilin type IV endopeptidase peptidase domain-containing protein" evidence="2">
    <location>
        <begin position="22"/>
        <end position="216"/>
    </location>
</feature>
<dbReference type="GO" id="GO:0016020">
    <property type="term" value="C:membrane"/>
    <property type="evidence" value="ECO:0007669"/>
    <property type="project" value="InterPro"/>
</dbReference>
<dbReference type="OrthoDB" id="2099352at201174"/>
<gene>
    <name evidence="4" type="ORF">E9998_15100</name>
</gene>
<evidence type="ECO:0000256" key="1">
    <source>
        <dbReference type="SAM" id="Phobius"/>
    </source>
</evidence>
<keyword evidence="1" id="KW-1133">Transmembrane helix</keyword>
<feature type="signal peptide" evidence="2">
    <location>
        <begin position="1"/>
        <end position="21"/>
    </location>
</feature>
<evidence type="ECO:0000313" key="5">
    <source>
        <dbReference type="Proteomes" id="UP000305792"/>
    </source>
</evidence>
<feature type="domain" description="Prepilin type IV endopeptidase peptidase" evidence="3">
    <location>
        <begin position="83"/>
        <end position="172"/>
    </location>
</feature>
<dbReference type="Pfam" id="PF01478">
    <property type="entry name" value="Peptidase_A24"/>
    <property type="match status" value="1"/>
</dbReference>
<dbReference type="GO" id="GO:0004190">
    <property type="term" value="F:aspartic-type endopeptidase activity"/>
    <property type="evidence" value="ECO:0007669"/>
    <property type="project" value="InterPro"/>
</dbReference>
<sequence>MFAILAAAVIGSVLGASLALAAFWMEASDEFGDWRTRSRGFKAAAVVSVAVLAAISAELALWLAPGWQVGIGLAAFAAAGPGMSVIDVASRRLPFTASSTVALAAGVGLVFTPELLWRGLLAGAVTAVVMVMLSLASKGRAGGGDVVFAAVAALTLAWAGWMAVVLAVASGMVLTGLAGLALRWAGRGEALAPFGPFLLAVIITVWSGSGPYLVTV</sequence>
<dbReference type="AlphaFoldDB" id="A0A4S8PBM2"/>
<keyword evidence="2" id="KW-0732">Signal</keyword>
<keyword evidence="5" id="KW-1185">Reference proteome</keyword>
<accession>A0A4S8PBM2</accession>
<feature type="transmembrane region" description="Helical" evidence="1">
    <location>
        <begin position="147"/>
        <end position="174"/>
    </location>
</feature>
<feature type="non-terminal residue" evidence="4">
    <location>
        <position position="216"/>
    </location>
</feature>
<protein>
    <recommendedName>
        <fullName evidence="3">Prepilin type IV endopeptidase peptidase domain-containing protein</fullName>
    </recommendedName>
</protein>
<name>A0A4S8PBM2_9ACTN</name>
<feature type="transmembrane region" description="Helical" evidence="1">
    <location>
        <begin position="117"/>
        <end position="135"/>
    </location>
</feature>
<feature type="transmembrane region" description="Helical" evidence="1">
    <location>
        <begin position="93"/>
        <end position="111"/>
    </location>
</feature>
<organism evidence="4 5">
    <name type="scientific">Glycomyces paridis</name>
    <dbReference type="NCBI Taxonomy" id="2126555"/>
    <lineage>
        <taxon>Bacteria</taxon>
        <taxon>Bacillati</taxon>
        <taxon>Actinomycetota</taxon>
        <taxon>Actinomycetes</taxon>
        <taxon>Glycomycetales</taxon>
        <taxon>Glycomycetaceae</taxon>
        <taxon>Glycomyces</taxon>
    </lineage>
</organism>
<dbReference type="Proteomes" id="UP000305792">
    <property type="component" value="Unassembled WGS sequence"/>
</dbReference>
<dbReference type="EMBL" id="STGX01000010">
    <property type="protein sequence ID" value="THV27708.1"/>
    <property type="molecule type" value="Genomic_DNA"/>
</dbReference>
<feature type="transmembrane region" description="Helical" evidence="1">
    <location>
        <begin position="194"/>
        <end position="214"/>
    </location>
</feature>
<evidence type="ECO:0000313" key="4">
    <source>
        <dbReference type="EMBL" id="THV27708.1"/>
    </source>
</evidence>
<feature type="transmembrane region" description="Helical" evidence="1">
    <location>
        <begin position="45"/>
        <end position="64"/>
    </location>
</feature>
<evidence type="ECO:0000256" key="2">
    <source>
        <dbReference type="SAM" id="SignalP"/>
    </source>
</evidence>
<keyword evidence="1" id="KW-0472">Membrane</keyword>
<reference evidence="4 5" key="1">
    <citation type="journal article" date="2018" name="Int. J. Syst. Evol. Microbiol.">
        <title>Glycomyces paridis sp. nov., isolated from the medicinal plant Paris polyphylla.</title>
        <authorList>
            <person name="Fang X.M."/>
            <person name="Bai J.L."/>
            <person name="Su J."/>
            <person name="Zhao L.L."/>
            <person name="Liu H.Y."/>
            <person name="Ma B.P."/>
            <person name="Zhang Y.Q."/>
            <person name="Yu L.Y."/>
        </authorList>
    </citation>
    <scope>NUCLEOTIDE SEQUENCE [LARGE SCALE GENOMIC DNA]</scope>
    <source>
        <strain evidence="4 5">CPCC 204357</strain>
    </source>
</reference>
<evidence type="ECO:0000259" key="3">
    <source>
        <dbReference type="Pfam" id="PF01478"/>
    </source>
</evidence>